<protein>
    <recommendedName>
        <fullName evidence="6">BED-type domain-containing protein</fullName>
    </recommendedName>
</protein>
<dbReference type="GO" id="GO:0008270">
    <property type="term" value="F:zinc ion binding"/>
    <property type="evidence" value="ECO:0007669"/>
    <property type="project" value="UniProtKB-KW"/>
</dbReference>
<dbReference type="PROSITE" id="PS50808">
    <property type="entry name" value="ZF_BED"/>
    <property type="match status" value="1"/>
</dbReference>
<dbReference type="Proteomes" id="UP000228934">
    <property type="component" value="Unassembled WGS sequence"/>
</dbReference>
<feature type="region of interest" description="Disordered" evidence="5">
    <location>
        <begin position="229"/>
        <end position="248"/>
    </location>
</feature>
<feature type="region of interest" description="Disordered" evidence="5">
    <location>
        <begin position="126"/>
        <end position="163"/>
    </location>
</feature>
<gene>
    <name evidence="7" type="ORF">AB205_0188470</name>
</gene>
<feature type="region of interest" description="Disordered" evidence="5">
    <location>
        <begin position="1"/>
        <end position="42"/>
    </location>
</feature>
<evidence type="ECO:0000259" key="6">
    <source>
        <dbReference type="PROSITE" id="PS50808"/>
    </source>
</evidence>
<organism evidence="7 8">
    <name type="scientific">Aquarana catesbeiana</name>
    <name type="common">American bullfrog</name>
    <name type="synonym">Rana catesbeiana</name>
    <dbReference type="NCBI Taxonomy" id="8400"/>
    <lineage>
        <taxon>Eukaryota</taxon>
        <taxon>Metazoa</taxon>
        <taxon>Chordata</taxon>
        <taxon>Craniata</taxon>
        <taxon>Vertebrata</taxon>
        <taxon>Euteleostomi</taxon>
        <taxon>Amphibia</taxon>
        <taxon>Batrachia</taxon>
        <taxon>Anura</taxon>
        <taxon>Neobatrachia</taxon>
        <taxon>Ranoidea</taxon>
        <taxon>Ranidae</taxon>
        <taxon>Aquarana</taxon>
    </lineage>
</organism>
<dbReference type="GO" id="GO:0005634">
    <property type="term" value="C:nucleus"/>
    <property type="evidence" value="ECO:0007669"/>
    <property type="project" value="TreeGrafter"/>
</dbReference>
<evidence type="ECO:0000256" key="3">
    <source>
        <dbReference type="ARBA" id="ARBA00022833"/>
    </source>
</evidence>
<evidence type="ECO:0000313" key="7">
    <source>
        <dbReference type="EMBL" id="PIO37575.1"/>
    </source>
</evidence>
<dbReference type="SUPFAM" id="SSF57667">
    <property type="entry name" value="beta-beta-alpha zinc fingers"/>
    <property type="match status" value="1"/>
</dbReference>
<keyword evidence="1" id="KW-0479">Metal-binding</keyword>
<reference evidence="8" key="1">
    <citation type="journal article" date="2017" name="Nat. Commun.">
        <title>The North American bullfrog draft genome provides insight into hormonal regulation of long noncoding RNA.</title>
        <authorList>
            <person name="Hammond S.A."/>
            <person name="Warren R.L."/>
            <person name="Vandervalk B.P."/>
            <person name="Kucuk E."/>
            <person name="Khan H."/>
            <person name="Gibb E.A."/>
            <person name="Pandoh P."/>
            <person name="Kirk H."/>
            <person name="Zhao Y."/>
            <person name="Jones M."/>
            <person name="Mungall A.J."/>
            <person name="Coope R."/>
            <person name="Pleasance S."/>
            <person name="Moore R.A."/>
            <person name="Holt R.A."/>
            <person name="Round J.M."/>
            <person name="Ohora S."/>
            <person name="Walle B.V."/>
            <person name="Veldhoen N."/>
            <person name="Helbing C.C."/>
            <person name="Birol I."/>
        </authorList>
    </citation>
    <scope>NUCLEOTIDE SEQUENCE [LARGE SCALE GENOMIC DNA]</scope>
</reference>
<evidence type="ECO:0000256" key="4">
    <source>
        <dbReference type="PROSITE-ProRule" id="PRU00027"/>
    </source>
</evidence>
<dbReference type="GO" id="GO:0003677">
    <property type="term" value="F:DNA binding"/>
    <property type="evidence" value="ECO:0007669"/>
    <property type="project" value="InterPro"/>
</dbReference>
<feature type="non-terminal residue" evidence="7">
    <location>
        <position position="248"/>
    </location>
</feature>
<name>A0A2G9SBZ1_AQUCT</name>
<dbReference type="SMART" id="SM00614">
    <property type="entry name" value="ZnF_BED"/>
    <property type="match status" value="1"/>
</dbReference>
<feature type="non-terminal residue" evidence="7">
    <location>
        <position position="1"/>
    </location>
</feature>
<dbReference type="InterPro" id="IPR003656">
    <property type="entry name" value="Znf_BED"/>
</dbReference>
<feature type="compositionally biased region" description="Polar residues" evidence="5">
    <location>
        <begin position="29"/>
        <end position="40"/>
    </location>
</feature>
<dbReference type="PANTHER" id="PTHR47241:SF2">
    <property type="entry name" value="ZINC FINGER BED DOMAIN-CONTAINING PROTEIN 6"/>
    <property type="match status" value="1"/>
</dbReference>
<dbReference type="EMBL" id="KV926056">
    <property type="protein sequence ID" value="PIO37575.1"/>
    <property type="molecule type" value="Genomic_DNA"/>
</dbReference>
<feature type="domain" description="BED-type" evidence="6">
    <location>
        <begin position="167"/>
        <end position="231"/>
    </location>
</feature>
<keyword evidence="2 4" id="KW-0863">Zinc-finger</keyword>
<keyword evidence="8" id="KW-1185">Reference proteome</keyword>
<evidence type="ECO:0000313" key="8">
    <source>
        <dbReference type="Proteomes" id="UP000228934"/>
    </source>
</evidence>
<keyword evidence="3" id="KW-0862">Zinc</keyword>
<dbReference type="AlphaFoldDB" id="A0A2G9SBZ1"/>
<dbReference type="InterPro" id="IPR052865">
    <property type="entry name" value="Zinc_finger_BED"/>
</dbReference>
<evidence type="ECO:0000256" key="5">
    <source>
        <dbReference type="SAM" id="MobiDB-lite"/>
    </source>
</evidence>
<evidence type="ECO:0000256" key="1">
    <source>
        <dbReference type="ARBA" id="ARBA00022723"/>
    </source>
</evidence>
<accession>A0A2G9SBZ1</accession>
<proteinExistence type="predicted"/>
<dbReference type="Pfam" id="PF02892">
    <property type="entry name" value="zf-BED"/>
    <property type="match status" value="1"/>
</dbReference>
<dbReference type="InterPro" id="IPR036236">
    <property type="entry name" value="Znf_C2H2_sf"/>
</dbReference>
<evidence type="ECO:0000256" key="2">
    <source>
        <dbReference type="ARBA" id="ARBA00022771"/>
    </source>
</evidence>
<dbReference type="GO" id="GO:0006357">
    <property type="term" value="P:regulation of transcription by RNA polymerase II"/>
    <property type="evidence" value="ECO:0007669"/>
    <property type="project" value="TreeGrafter"/>
</dbReference>
<dbReference type="PANTHER" id="PTHR47241">
    <property type="entry name" value="FINGER PROTEIN, PUTATIVE-RELATED"/>
    <property type="match status" value="1"/>
</dbReference>
<sequence>KFARAIQPEHAEEVGDWLTKPSSSSSSSATQAETTPTSAIEESAELFDHSISHLHLDDVQPLLDSDVGPEFEDDRNMSLENGRNTGKQIGIHVPQAAVYCQVVSSGNDKGGDDDDDEVTDAIWVPDRAEEETEDEAAQPQGGRHQERVESSHPIPSHSAAVISRPTPQSSAVWAFFSTSAADHTVAICKLCLRHIKHGKYTSHLGTTCLTRHLTSNHSACWQEHLKATQKGHKSVPPPPYPLQSAPAI</sequence>